<dbReference type="Pfam" id="PF03711">
    <property type="entry name" value="OKR_DC_1_C"/>
    <property type="match status" value="1"/>
</dbReference>
<dbReference type="Proteomes" id="UP000726170">
    <property type="component" value="Unassembled WGS sequence"/>
</dbReference>
<dbReference type="Pfam" id="PF01276">
    <property type="entry name" value="OKR_DC_1"/>
    <property type="match status" value="1"/>
</dbReference>
<protein>
    <submittedName>
        <fullName evidence="7">Aminotransferase class V-fold PLP-dependent enzyme</fullName>
    </submittedName>
</protein>
<dbReference type="InterPro" id="IPR008286">
    <property type="entry name" value="Prn/Lys/Arg_de-COase_C"/>
</dbReference>
<feature type="domain" description="Orn/Lys/Arg decarboxylase C-terminal" evidence="6">
    <location>
        <begin position="370"/>
        <end position="456"/>
    </location>
</feature>
<dbReference type="PANTHER" id="PTHR43277">
    <property type="entry name" value="ARGININE DECARBOXYLASE"/>
    <property type="match status" value="1"/>
</dbReference>
<proteinExistence type="predicted"/>
<evidence type="ECO:0000259" key="6">
    <source>
        <dbReference type="Pfam" id="PF03711"/>
    </source>
</evidence>
<reference evidence="7 8" key="1">
    <citation type="submission" date="2021-06" db="EMBL/GenBank/DDBJ databases">
        <authorList>
            <person name="Sun Q."/>
            <person name="Li D."/>
        </authorList>
    </citation>
    <scope>NUCLEOTIDE SEQUENCE [LARGE SCALE GENOMIC DNA]</scope>
    <source>
        <strain evidence="7 8">MSJ-11</strain>
    </source>
</reference>
<sequence length="475" mass="54222">MSKLPLIEGVLKYVKENNINFAMPGHKNGEGFLATIEGKEFMDNLIHFDITEVDGVDNLHNAEGIIKEASELLSQLYGSEKSYFLVNGSTSGNMIMVFSSFEEGDKVIIDRNCHKSIFNGIIMRKLKPIYIENIIDKKFNAPFSINMEHFFQCIKENSDAKGIILTYPNYYGVCCPLDMVIKEAKKYNMKVLVDSAHGAHFGMNPSLPESAVKLGADMVVVSSHKTLPSFTQTSFLHVNNKEDIDKVDFYFSSFSSTSPSYLFLCSMDYARYYLSEFGYESYNRLINVMEKYKHKINKIEGINIVDKNYVQSEYGYDLDITRYVLSLDKGHNSNLLLSYLRKNKIQCEMSDTFNCILIFSPFNTEEQFKHLYEVLEKCDLSKLKDKSVDLVNNHIPKSIISPYEALDMKKKKVELNEAVGNICGENITPYPPGIPVIMMGELIDKEVIDMLKYYKEHGLDIIGLHGEEINIIEND</sequence>
<dbReference type="InterPro" id="IPR000310">
    <property type="entry name" value="Orn/Lys/Arg_deCO2ase_major_dom"/>
</dbReference>
<feature type="domain" description="Orn/Lys/Arg decarboxylases family 1 pyridoxal-P attachment site" evidence="5">
    <location>
        <begin position="5"/>
        <end position="364"/>
    </location>
</feature>
<keyword evidence="8" id="KW-1185">Reference proteome</keyword>
<name>A0ABS6ELZ4_9CLOT</name>
<comment type="caution">
    <text evidence="7">The sequence shown here is derived from an EMBL/GenBank/DDBJ whole genome shotgun (WGS) entry which is preliminary data.</text>
</comment>
<keyword evidence="7" id="KW-0808">Transferase</keyword>
<dbReference type="EMBL" id="JAHLQF010000004">
    <property type="protein sequence ID" value="MBU5486244.1"/>
    <property type="molecule type" value="Genomic_DNA"/>
</dbReference>
<dbReference type="PANTHER" id="PTHR43277:SF4">
    <property type="entry name" value="ARGININE DECARBOXYLASE"/>
    <property type="match status" value="1"/>
</dbReference>
<evidence type="ECO:0000313" key="8">
    <source>
        <dbReference type="Proteomes" id="UP000726170"/>
    </source>
</evidence>
<keyword evidence="3" id="KW-0663">Pyridoxal phosphate</keyword>
<evidence type="ECO:0000256" key="3">
    <source>
        <dbReference type="ARBA" id="ARBA00022898"/>
    </source>
</evidence>
<evidence type="ECO:0000259" key="5">
    <source>
        <dbReference type="Pfam" id="PF01276"/>
    </source>
</evidence>
<accession>A0ABS6ELZ4</accession>
<evidence type="ECO:0000256" key="4">
    <source>
        <dbReference type="ARBA" id="ARBA00023239"/>
    </source>
</evidence>
<evidence type="ECO:0000313" key="7">
    <source>
        <dbReference type="EMBL" id="MBU5486244.1"/>
    </source>
</evidence>
<keyword evidence="7" id="KW-0032">Aminotransferase</keyword>
<dbReference type="InterPro" id="IPR052357">
    <property type="entry name" value="Orn_Lys_Arg_decarboxylase-I"/>
</dbReference>
<dbReference type="GO" id="GO:0008483">
    <property type="term" value="F:transaminase activity"/>
    <property type="evidence" value="ECO:0007669"/>
    <property type="project" value="UniProtKB-KW"/>
</dbReference>
<gene>
    <name evidence="7" type="ORF">KQI86_18145</name>
</gene>
<evidence type="ECO:0000256" key="2">
    <source>
        <dbReference type="ARBA" id="ARBA00022793"/>
    </source>
</evidence>
<organism evidence="7 8">
    <name type="scientific">Clostridium mobile</name>
    <dbReference type="NCBI Taxonomy" id="2841512"/>
    <lineage>
        <taxon>Bacteria</taxon>
        <taxon>Bacillati</taxon>
        <taxon>Bacillota</taxon>
        <taxon>Clostridia</taxon>
        <taxon>Eubacteriales</taxon>
        <taxon>Clostridiaceae</taxon>
        <taxon>Clostridium</taxon>
    </lineage>
</organism>
<comment type="cofactor">
    <cofactor evidence="1">
        <name>pyridoxal 5'-phosphate</name>
        <dbReference type="ChEBI" id="CHEBI:597326"/>
    </cofactor>
</comment>
<dbReference type="RefSeq" id="WP_216440822.1">
    <property type="nucleotide sequence ID" value="NZ_JAHLQF010000004.1"/>
</dbReference>
<keyword evidence="4" id="KW-0456">Lyase</keyword>
<evidence type="ECO:0000256" key="1">
    <source>
        <dbReference type="ARBA" id="ARBA00001933"/>
    </source>
</evidence>
<keyword evidence="2" id="KW-0210">Decarboxylase</keyword>